<dbReference type="Proteomes" id="UP000295662">
    <property type="component" value="Unassembled WGS sequence"/>
</dbReference>
<proteinExistence type="predicted"/>
<evidence type="ECO:0000313" key="1">
    <source>
        <dbReference type="EMBL" id="TDU81118.1"/>
    </source>
</evidence>
<organism evidence="1 2">
    <name type="scientific">Prosthecobacter fusiformis</name>
    <dbReference type="NCBI Taxonomy" id="48464"/>
    <lineage>
        <taxon>Bacteria</taxon>
        <taxon>Pseudomonadati</taxon>
        <taxon>Verrucomicrobiota</taxon>
        <taxon>Verrucomicrobiia</taxon>
        <taxon>Verrucomicrobiales</taxon>
        <taxon>Verrucomicrobiaceae</taxon>
        <taxon>Prosthecobacter</taxon>
    </lineage>
</organism>
<dbReference type="RefSeq" id="WP_133793098.1">
    <property type="nucleotide sequence ID" value="NZ_SOCA01000001.1"/>
</dbReference>
<dbReference type="AlphaFoldDB" id="A0A4R7SSF9"/>
<protein>
    <submittedName>
        <fullName evidence="1">Uncharacterized protein</fullName>
    </submittedName>
</protein>
<gene>
    <name evidence="1" type="ORF">EI77_00420</name>
</gene>
<accession>A0A4R7SSF9</accession>
<comment type="caution">
    <text evidence="1">The sequence shown here is derived from an EMBL/GenBank/DDBJ whole genome shotgun (WGS) entry which is preliminary data.</text>
</comment>
<sequence>MTEFFRLRLACRICSLDEIETWANNQIGNLEQPPFLLCELATASQLQRADVINALMCYPRSTKEKDSAWLLLCRFLYTDLSQEHRGVEETIAALWTLKQLHEIPGHIESEVAWVEDALSLARDGIYGAMEDVTTSTLTMLRQQFERV</sequence>
<reference evidence="1 2" key="1">
    <citation type="submission" date="2019-03" db="EMBL/GenBank/DDBJ databases">
        <title>Genomic Encyclopedia of Archaeal and Bacterial Type Strains, Phase II (KMG-II): from individual species to whole genera.</title>
        <authorList>
            <person name="Goeker M."/>
        </authorList>
    </citation>
    <scope>NUCLEOTIDE SEQUENCE [LARGE SCALE GENOMIC DNA]</scope>
    <source>
        <strain evidence="1 2">ATCC 25309</strain>
    </source>
</reference>
<keyword evidence="2" id="KW-1185">Reference proteome</keyword>
<name>A0A4R7SSF9_9BACT</name>
<evidence type="ECO:0000313" key="2">
    <source>
        <dbReference type="Proteomes" id="UP000295662"/>
    </source>
</evidence>
<dbReference type="EMBL" id="SOCA01000001">
    <property type="protein sequence ID" value="TDU81118.1"/>
    <property type="molecule type" value="Genomic_DNA"/>
</dbReference>